<dbReference type="EMBL" id="JACJPW010000047">
    <property type="protein sequence ID" value="MBD2183080.1"/>
    <property type="molecule type" value="Genomic_DNA"/>
</dbReference>
<reference evidence="1" key="2">
    <citation type="submission" date="2020-08" db="EMBL/GenBank/DDBJ databases">
        <authorList>
            <person name="Chen M."/>
            <person name="Teng W."/>
            <person name="Zhao L."/>
            <person name="Hu C."/>
            <person name="Zhou Y."/>
            <person name="Han B."/>
            <person name="Song L."/>
            <person name="Shu W."/>
        </authorList>
    </citation>
    <scope>NUCLEOTIDE SEQUENCE</scope>
    <source>
        <strain evidence="1">FACHB-1375</strain>
    </source>
</reference>
<name>A0A926ZHI8_9CYAN</name>
<dbReference type="InterPro" id="IPR049457">
    <property type="entry name" value="Emfourin"/>
</dbReference>
<evidence type="ECO:0000313" key="1">
    <source>
        <dbReference type="EMBL" id="MBD2183080.1"/>
    </source>
</evidence>
<dbReference type="AlphaFoldDB" id="A0A926ZHI8"/>
<protein>
    <submittedName>
        <fullName evidence="1">Uncharacterized protein</fullName>
    </submittedName>
</protein>
<dbReference type="RefSeq" id="WP_190466655.1">
    <property type="nucleotide sequence ID" value="NZ_JACJPW010000047.1"/>
</dbReference>
<proteinExistence type="predicted"/>
<evidence type="ECO:0000313" key="2">
    <source>
        <dbReference type="Proteomes" id="UP000641646"/>
    </source>
</evidence>
<gene>
    <name evidence="1" type="ORF">H6G03_18770</name>
</gene>
<organism evidence="1 2">
    <name type="scientific">Aerosakkonema funiforme FACHB-1375</name>
    <dbReference type="NCBI Taxonomy" id="2949571"/>
    <lineage>
        <taxon>Bacteria</taxon>
        <taxon>Bacillati</taxon>
        <taxon>Cyanobacteriota</taxon>
        <taxon>Cyanophyceae</taxon>
        <taxon>Oscillatoriophycideae</taxon>
        <taxon>Aerosakkonematales</taxon>
        <taxon>Aerosakkonemataceae</taxon>
        <taxon>Aerosakkonema</taxon>
    </lineage>
</organism>
<sequence>MRITFERTGGFAGIRLTKVFDTATLSAEEANRLRQLLDAADFLNLAPNITSNSSQPDRFQYKLTLEDDDRQHTVVVGEQAAPANLKPLLEWLKNRIQK</sequence>
<dbReference type="Pfam" id="PF20242">
    <property type="entry name" value="Emfourin"/>
    <property type="match status" value="1"/>
</dbReference>
<comment type="caution">
    <text evidence="1">The sequence shown here is derived from an EMBL/GenBank/DDBJ whole genome shotgun (WGS) entry which is preliminary data.</text>
</comment>
<accession>A0A926ZHI8</accession>
<dbReference type="Proteomes" id="UP000641646">
    <property type="component" value="Unassembled WGS sequence"/>
</dbReference>
<keyword evidence="2" id="KW-1185">Reference proteome</keyword>
<reference evidence="1" key="1">
    <citation type="journal article" date="2015" name="ISME J.">
        <title>Draft Genome Sequence of Streptomyces incarnatus NRRL8089, which Produces the Nucleoside Antibiotic Sinefungin.</title>
        <authorList>
            <person name="Oshima K."/>
            <person name="Hattori M."/>
            <person name="Shimizu H."/>
            <person name="Fukuda K."/>
            <person name="Nemoto M."/>
            <person name="Inagaki K."/>
            <person name="Tamura T."/>
        </authorList>
    </citation>
    <scope>NUCLEOTIDE SEQUENCE</scope>
    <source>
        <strain evidence="1">FACHB-1375</strain>
    </source>
</reference>